<accession>A0A0G4I7G2</accession>
<organism evidence="1">
    <name type="scientific">Chromera velia CCMP2878</name>
    <dbReference type="NCBI Taxonomy" id="1169474"/>
    <lineage>
        <taxon>Eukaryota</taxon>
        <taxon>Sar</taxon>
        <taxon>Alveolata</taxon>
        <taxon>Colpodellida</taxon>
        <taxon>Chromeraceae</taxon>
        <taxon>Chromera</taxon>
    </lineage>
</organism>
<dbReference type="AlphaFoldDB" id="A0A0G4I7G2"/>
<proteinExistence type="predicted"/>
<gene>
    <name evidence="1" type="ORF">Cvel_11627</name>
</gene>
<dbReference type="EMBL" id="CDMZ01005444">
    <property type="protein sequence ID" value="CEM52948.1"/>
    <property type="molecule type" value="Genomic_DNA"/>
</dbReference>
<reference evidence="1" key="1">
    <citation type="submission" date="2014-11" db="EMBL/GenBank/DDBJ databases">
        <authorList>
            <person name="Otto D Thomas"/>
            <person name="Naeem Raeece"/>
        </authorList>
    </citation>
    <scope>NUCLEOTIDE SEQUENCE</scope>
</reference>
<dbReference type="VEuPathDB" id="CryptoDB:Cvel_11627"/>
<protein>
    <submittedName>
        <fullName evidence="1">Uncharacterized protein</fullName>
    </submittedName>
</protein>
<evidence type="ECO:0000313" key="1">
    <source>
        <dbReference type="EMBL" id="CEM52948.1"/>
    </source>
</evidence>
<sequence>MRDLMLKERELRLSEEAQEKFRESEAGGDGGSTSWLQVVEQLQEYLIEQCSHILPHQRDSALHQCQIGHVLFPSLAGLSIQSKFNRAGPCPVSEGTVLCSDIPLASVDSSFPDTSLFSFLDNPSTKRVGIVTGSHS</sequence>
<dbReference type="PhylomeDB" id="A0A0G4I7G2"/>
<name>A0A0G4I7G2_9ALVE</name>